<evidence type="ECO:0000313" key="2">
    <source>
        <dbReference type="EMBL" id="MFC4597313.1"/>
    </source>
</evidence>
<sequence>MGLLYRIYQSVQEGQEREGAEADDVGGQESGPAAVDVPVSLLQLLSRPIGGAGDQDE</sequence>
<evidence type="ECO:0000313" key="3">
    <source>
        <dbReference type="Proteomes" id="UP001596028"/>
    </source>
</evidence>
<proteinExistence type="predicted"/>
<keyword evidence="3" id="KW-1185">Reference proteome</keyword>
<dbReference type="EMBL" id="JBHSEP010000002">
    <property type="protein sequence ID" value="MFC4597313.1"/>
    <property type="molecule type" value="Genomic_DNA"/>
</dbReference>
<gene>
    <name evidence="2" type="ORF">ACFO3S_03595</name>
</gene>
<dbReference type="RefSeq" id="WP_378092340.1">
    <property type="nucleotide sequence ID" value="NZ_JBHSEP010000002.1"/>
</dbReference>
<organism evidence="2 3">
    <name type="scientific">Cohnella hongkongensis</name>
    <dbReference type="NCBI Taxonomy" id="178337"/>
    <lineage>
        <taxon>Bacteria</taxon>
        <taxon>Bacillati</taxon>
        <taxon>Bacillota</taxon>
        <taxon>Bacilli</taxon>
        <taxon>Bacillales</taxon>
        <taxon>Paenibacillaceae</taxon>
        <taxon>Cohnella</taxon>
    </lineage>
</organism>
<dbReference type="Proteomes" id="UP001596028">
    <property type="component" value="Unassembled WGS sequence"/>
</dbReference>
<comment type="caution">
    <text evidence="2">The sequence shown here is derived from an EMBL/GenBank/DDBJ whole genome shotgun (WGS) entry which is preliminary data.</text>
</comment>
<feature type="region of interest" description="Disordered" evidence="1">
    <location>
        <begin position="13"/>
        <end position="33"/>
    </location>
</feature>
<protein>
    <submittedName>
        <fullName evidence="2">Uncharacterized protein</fullName>
    </submittedName>
</protein>
<evidence type="ECO:0000256" key="1">
    <source>
        <dbReference type="SAM" id="MobiDB-lite"/>
    </source>
</evidence>
<name>A0ABV9F7X4_9BACL</name>
<reference evidence="3" key="1">
    <citation type="journal article" date="2019" name="Int. J. Syst. Evol. Microbiol.">
        <title>The Global Catalogue of Microorganisms (GCM) 10K type strain sequencing project: providing services to taxonomists for standard genome sequencing and annotation.</title>
        <authorList>
            <consortium name="The Broad Institute Genomics Platform"/>
            <consortium name="The Broad Institute Genome Sequencing Center for Infectious Disease"/>
            <person name="Wu L."/>
            <person name="Ma J."/>
        </authorList>
    </citation>
    <scope>NUCLEOTIDE SEQUENCE [LARGE SCALE GENOMIC DNA]</scope>
    <source>
        <strain evidence="3">CCUG 49571</strain>
    </source>
</reference>
<accession>A0ABV9F7X4</accession>